<gene>
    <name evidence="2" type="ORF">ERS852491_03146</name>
</gene>
<name>A0A174HKP2_9FIRM</name>
<accession>A0A174HKP2</accession>
<protein>
    <submittedName>
        <fullName evidence="2">Uncharacterized protein</fullName>
    </submittedName>
</protein>
<sequence>MKKKIVGIVMAATLLMSTAITAFAAGNPAGGNTDVYVGVTNTTPANISVTVPTALAIAVVAADSKVTTLMGNYMVDAAGDITMSGDASQGIKDQRVTFVNNGDVAAKVTGAKIINSYGSKWTIDNTAGSAHELSLKLNSVLAGTIAPDNNATIMLNDFALPANEVAHMAAEVKAGGTAGDYSAPEKSAKSFVIEWNIAAQ</sequence>
<organism evidence="2 3">
    <name type="scientific">Faecalicatena contorta</name>
    <dbReference type="NCBI Taxonomy" id="39482"/>
    <lineage>
        <taxon>Bacteria</taxon>
        <taxon>Bacillati</taxon>
        <taxon>Bacillota</taxon>
        <taxon>Clostridia</taxon>
        <taxon>Lachnospirales</taxon>
        <taxon>Lachnospiraceae</taxon>
        <taxon>Faecalicatena</taxon>
    </lineage>
</organism>
<dbReference type="STRING" id="39482.ERS852491_03146"/>
<evidence type="ECO:0000256" key="1">
    <source>
        <dbReference type="SAM" id="SignalP"/>
    </source>
</evidence>
<dbReference type="RefSeq" id="WP_055154108.1">
    <property type="nucleotide sequence ID" value="NZ_CYZU01000031.1"/>
</dbReference>
<feature type="chain" id="PRO_5008023531" evidence="1">
    <location>
        <begin position="25"/>
        <end position="200"/>
    </location>
</feature>
<keyword evidence="1" id="KW-0732">Signal</keyword>
<feature type="signal peptide" evidence="1">
    <location>
        <begin position="1"/>
        <end position="24"/>
    </location>
</feature>
<dbReference type="Proteomes" id="UP000095544">
    <property type="component" value="Unassembled WGS sequence"/>
</dbReference>
<dbReference type="AlphaFoldDB" id="A0A174HKP2"/>
<dbReference type="EMBL" id="CYZU01000031">
    <property type="protein sequence ID" value="CUO74016.1"/>
    <property type="molecule type" value="Genomic_DNA"/>
</dbReference>
<evidence type="ECO:0000313" key="2">
    <source>
        <dbReference type="EMBL" id="CUO74016.1"/>
    </source>
</evidence>
<evidence type="ECO:0000313" key="3">
    <source>
        <dbReference type="Proteomes" id="UP000095544"/>
    </source>
</evidence>
<reference evidence="2 3" key="1">
    <citation type="submission" date="2015-09" db="EMBL/GenBank/DDBJ databases">
        <authorList>
            <consortium name="Pathogen Informatics"/>
        </authorList>
    </citation>
    <scope>NUCLEOTIDE SEQUENCE [LARGE SCALE GENOMIC DNA]</scope>
    <source>
        <strain evidence="2 3">2789STDY5834876</strain>
    </source>
</reference>
<proteinExistence type="predicted"/>